<keyword evidence="3" id="KW-1185">Reference proteome</keyword>
<feature type="region of interest" description="Disordered" evidence="1">
    <location>
        <begin position="1"/>
        <end position="26"/>
    </location>
</feature>
<proteinExistence type="predicted"/>
<dbReference type="Proteomes" id="UP000799438">
    <property type="component" value="Unassembled WGS sequence"/>
</dbReference>
<organism evidence="2 3">
    <name type="scientific">Aplosporella prunicola CBS 121167</name>
    <dbReference type="NCBI Taxonomy" id="1176127"/>
    <lineage>
        <taxon>Eukaryota</taxon>
        <taxon>Fungi</taxon>
        <taxon>Dikarya</taxon>
        <taxon>Ascomycota</taxon>
        <taxon>Pezizomycotina</taxon>
        <taxon>Dothideomycetes</taxon>
        <taxon>Dothideomycetes incertae sedis</taxon>
        <taxon>Botryosphaeriales</taxon>
        <taxon>Aplosporellaceae</taxon>
        <taxon>Aplosporella</taxon>
    </lineage>
</organism>
<reference evidence="2" key="1">
    <citation type="journal article" date="2020" name="Stud. Mycol.">
        <title>101 Dothideomycetes genomes: a test case for predicting lifestyles and emergence of pathogens.</title>
        <authorList>
            <person name="Haridas S."/>
            <person name="Albert R."/>
            <person name="Binder M."/>
            <person name="Bloem J."/>
            <person name="Labutti K."/>
            <person name="Salamov A."/>
            <person name="Andreopoulos B."/>
            <person name="Baker S."/>
            <person name="Barry K."/>
            <person name="Bills G."/>
            <person name="Bluhm B."/>
            <person name="Cannon C."/>
            <person name="Castanera R."/>
            <person name="Culley D."/>
            <person name="Daum C."/>
            <person name="Ezra D."/>
            <person name="Gonzalez J."/>
            <person name="Henrissat B."/>
            <person name="Kuo A."/>
            <person name="Liang C."/>
            <person name="Lipzen A."/>
            <person name="Lutzoni F."/>
            <person name="Magnuson J."/>
            <person name="Mondo S."/>
            <person name="Nolan M."/>
            <person name="Ohm R."/>
            <person name="Pangilinan J."/>
            <person name="Park H.-J."/>
            <person name="Ramirez L."/>
            <person name="Alfaro M."/>
            <person name="Sun H."/>
            <person name="Tritt A."/>
            <person name="Yoshinaga Y."/>
            <person name="Zwiers L.-H."/>
            <person name="Turgeon B."/>
            <person name="Goodwin S."/>
            <person name="Spatafora J."/>
            <person name="Crous P."/>
            <person name="Grigoriev I."/>
        </authorList>
    </citation>
    <scope>NUCLEOTIDE SEQUENCE</scope>
    <source>
        <strain evidence="2">CBS 121167</strain>
    </source>
</reference>
<dbReference type="EMBL" id="ML995594">
    <property type="protein sequence ID" value="KAF2135364.1"/>
    <property type="molecule type" value="Genomic_DNA"/>
</dbReference>
<sequence length="176" mass="20165">MLGSHGCEKTRCQPDGEGGVQHRSSSSKCFGHRKAMILDSNAQPPLSGQRHALVCRATCPLRHNITQWTFWQRSQYPFSPRTHTSVLADRVFFRSVGLLHSRRPCATSCFRLWWVALCKCVETLAKQTVPTLWRHQRSLLMLLGSSTNFSVERVPLMNVQPEYWNIQMAEDCDQGY</sequence>
<accession>A0A6A6AWQ1</accession>
<feature type="compositionally biased region" description="Basic and acidic residues" evidence="1">
    <location>
        <begin position="1"/>
        <end position="14"/>
    </location>
</feature>
<dbReference type="AlphaFoldDB" id="A0A6A6AWQ1"/>
<dbReference type="RefSeq" id="XP_033391082.1">
    <property type="nucleotide sequence ID" value="XM_033541494.1"/>
</dbReference>
<gene>
    <name evidence="2" type="ORF">K452DRAFT_29306</name>
</gene>
<evidence type="ECO:0000313" key="3">
    <source>
        <dbReference type="Proteomes" id="UP000799438"/>
    </source>
</evidence>
<protein>
    <submittedName>
        <fullName evidence="2">Uncharacterized protein</fullName>
    </submittedName>
</protein>
<evidence type="ECO:0000313" key="2">
    <source>
        <dbReference type="EMBL" id="KAF2135364.1"/>
    </source>
</evidence>
<evidence type="ECO:0000256" key="1">
    <source>
        <dbReference type="SAM" id="MobiDB-lite"/>
    </source>
</evidence>
<name>A0A6A6AWQ1_9PEZI</name>
<dbReference type="GeneID" id="54298990"/>